<dbReference type="EMBL" id="FWFD01000009">
    <property type="protein sequence ID" value="SLM85714.1"/>
    <property type="molecule type" value="Genomic_DNA"/>
</dbReference>
<proteinExistence type="predicted"/>
<dbReference type="Pfam" id="PF09911">
    <property type="entry name" value="DUF2140"/>
    <property type="match status" value="1"/>
</dbReference>
<dbReference type="RefSeq" id="WP_086951354.1">
    <property type="nucleotide sequence ID" value="NZ_FWFD01000009.1"/>
</dbReference>
<dbReference type="Proteomes" id="UP000195918">
    <property type="component" value="Unassembled WGS sequence"/>
</dbReference>
<feature type="transmembrane region" description="Helical" evidence="2">
    <location>
        <begin position="24"/>
        <end position="43"/>
    </location>
</feature>
<keyword evidence="2" id="KW-0812">Transmembrane</keyword>
<feature type="region of interest" description="Disordered" evidence="1">
    <location>
        <begin position="211"/>
        <end position="237"/>
    </location>
</feature>
<accession>A0A1X6WN13</accession>
<name>A0A1X6WN13_9ENTE</name>
<evidence type="ECO:0000313" key="3">
    <source>
        <dbReference type="EMBL" id="SLM85714.1"/>
    </source>
</evidence>
<evidence type="ECO:0000256" key="1">
    <source>
        <dbReference type="SAM" id="MobiDB-lite"/>
    </source>
</evidence>
<organism evidence="3 4">
    <name type="scientific">Vagococcus fluvialis bH819</name>
    <dbReference type="NCBI Taxonomy" id="1255619"/>
    <lineage>
        <taxon>Bacteria</taxon>
        <taxon>Bacillati</taxon>
        <taxon>Bacillota</taxon>
        <taxon>Bacilli</taxon>
        <taxon>Lactobacillales</taxon>
        <taxon>Enterococcaceae</taxon>
        <taxon>Vagococcus</taxon>
    </lineage>
</organism>
<keyword evidence="2" id="KW-0472">Membrane</keyword>
<sequence>MTKKENRQEKPKNSKAVQFFNNPWRIAFIVLVAILVGFSLVLINRITTPRMTYDKSEPKIETKNKAILDINMKKAQINESLNFFMKDMMEESGVDYSFNLENDAMIDGTFKLLGHETHFYLYFDPFVLSDGNVQLRAKSLSVGSLNVPIPAMINYISSTTDLPNWIEIDADEQIINLHLDKFKMKNGLAIKAKKINLIDDDISFSLYLPKEESKDKKSKETSKESTKDTSKQKSKEK</sequence>
<dbReference type="AlphaFoldDB" id="A0A1X6WN13"/>
<evidence type="ECO:0000313" key="4">
    <source>
        <dbReference type="Proteomes" id="UP000195918"/>
    </source>
</evidence>
<protein>
    <submittedName>
        <fullName evidence="3">YfaA</fullName>
    </submittedName>
</protein>
<dbReference type="OrthoDB" id="2241695at2"/>
<reference evidence="4" key="1">
    <citation type="submission" date="2017-02" db="EMBL/GenBank/DDBJ databases">
        <authorList>
            <person name="Dridi B."/>
        </authorList>
    </citation>
    <scope>NUCLEOTIDE SEQUENCE [LARGE SCALE GENOMIC DNA]</scope>
    <source>
        <strain evidence="4">bH819</strain>
    </source>
</reference>
<gene>
    <name evidence="3" type="ORF">FM121_06415</name>
</gene>
<dbReference type="InterPro" id="IPR018672">
    <property type="entry name" value="DUF2140"/>
</dbReference>
<keyword evidence="4" id="KW-1185">Reference proteome</keyword>
<keyword evidence="2" id="KW-1133">Transmembrane helix</keyword>
<evidence type="ECO:0000256" key="2">
    <source>
        <dbReference type="SAM" id="Phobius"/>
    </source>
</evidence>